<dbReference type="GO" id="GO:0047545">
    <property type="term" value="F:(S)-2-hydroxyglutarate dehydrogenase activity"/>
    <property type="evidence" value="ECO:0007669"/>
    <property type="project" value="TreeGrafter"/>
</dbReference>
<evidence type="ECO:0000313" key="10">
    <source>
        <dbReference type="EMBL" id="KPX86802.1"/>
    </source>
</evidence>
<comment type="catalytic activity">
    <reaction evidence="1 9">
        <text>(S)-malate + a quinone = a quinol + oxaloacetate</text>
        <dbReference type="Rhea" id="RHEA:46012"/>
        <dbReference type="ChEBI" id="CHEBI:15589"/>
        <dbReference type="ChEBI" id="CHEBI:16452"/>
        <dbReference type="ChEBI" id="CHEBI:24646"/>
        <dbReference type="ChEBI" id="CHEBI:132124"/>
        <dbReference type="EC" id="1.1.5.4"/>
    </reaction>
</comment>
<dbReference type="InterPro" id="IPR006231">
    <property type="entry name" value="MQO"/>
</dbReference>
<dbReference type="EMBL" id="LJQT01000292">
    <property type="protein sequence ID" value="KPX86802.1"/>
    <property type="molecule type" value="Genomic_DNA"/>
</dbReference>
<organism evidence="10 11">
    <name type="scientific">Pseudomonas meliae</name>
    <dbReference type="NCBI Taxonomy" id="86176"/>
    <lineage>
        <taxon>Bacteria</taxon>
        <taxon>Pseudomonadati</taxon>
        <taxon>Pseudomonadota</taxon>
        <taxon>Gammaproteobacteria</taxon>
        <taxon>Pseudomonadales</taxon>
        <taxon>Pseudomonadaceae</taxon>
        <taxon>Pseudomonas</taxon>
    </lineage>
</organism>
<dbReference type="NCBIfam" id="TIGR01320">
    <property type="entry name" value="mal_quin_oxido"/>
    <property type="match status" value="1"/>
</dbReference>
<dbReference type="HAMAP" id="MF_00212">
    <property type="entry name" value="MQO"/>
    <property type="match status" value="1"/>
</dbReference>
<name>A0A0P9UEU2_9PSED</name>
<accession>A0A0P9UEU2</accession>
<dbReference type="InterPro" id="IPR036188">
    <property type="entry name" value="FAD/NAD-bd_sf"/>
</dbReference>
<dbReference type="EC" id="1.1.5.4" evidence="9"/>
<dbReference type="GO" id="GO:0006099">
    <property type="term" value="P:tricarboxylic acid cycle"/>
    <property type="evidence" value="ECO:0007669"/>
    <property type="project" value="UniProtKB-UniRule"/>
</dbReference>
<evidence type="ECO:0000256" key="6">
    <source>
        <dbReference type="ARBA" id="ARBA00022630"/>
    </source>
</evidence>
<dbReference type="GO" id="GO:0008924">
    <property type="term" value="F:L-malate dehydrogenase (quinone) activity"/>
    <property type="evidence" value="ECO:0007669"/>
    <property type="project" value="UniProtKB-UniRule"/>
</dbReference>
<keyword evidence="8 9" id="KW-0560">Oxidoreductase</keyword>
<comment type="cofactor">
    <cofactor evidence="2 9">
        <name>FAD</name>
        <dbReference type="ChEBI" id="CHEBI:57692"/>
    </cofactor>
</comment>
<dbReference type="NCBIfam" id="NF003605">
    <property type="entry name" value="PRK05257.1-4"/>
    <property type="match status" value="1"/>
</dbReference>
<evidence type="ECO:0000313" key="11">
    <source>
        <dbReference type="Proteomes" id="UP000050455"/>
    </source>
</evidence>
<dbReference type="Gene3D" id="3.50.50.60">
    <property type="entry name" value="FAD/NAD(P)-binding domain"/>
    <property type="match status" value="1"/>
</dbReference>
<dbReference type="NCBIfam" id="NF009875">
    <property type="entry name" value="PRK13339.1"/>
    <property type="match status" value="1"/>
</dbReference>
<dbReference type="PANTHER" id="PTHR43104">
    <property type="entry name" value="L-2-HYDROXYGLUTARATE DEHYDROGENASE, MITOCHONDRIAL"/>
    <property type="match status" value="1"/>
</dbReference>
<dbReference type="NCBIfam" id="NF003603">
    <property type="entry name" value="PRK05257.1-1"/>
    <property type="match status" value="1"/>
</dbReference>
<comment type="caution">
    <text evidence="10">The sequence shown here is derived from an EMBL/GenBank/DDBJ whole genome shotgun (WGS) entry which is preliminary data.</text>
</comment>
<reference evidence="10 11" key="1">
    <citation type="submission" date="2015-09" db="EMBL/GenBank/DDBJ databases">
        <title>Genome announcement of multiple Pseudomonas syringae strains.</title>
        <authorList>
            <person name="Thakur S."/>
            <person name="Wang P.W."/>
            <person name="Gong Y."/>
            <person name="Weir B.S."/>
            <person name="Guttman D.S."/>
        </authorList>
    </citation>
    <scope>NUCLEOTIDE SEQUENCE [LARGE SCALE GENOMIC DNA]</scope>
    <source>
        <strain evidence="10 11">ICMP6289</strain>
    </source>
</reference>
<evidence type="ECO:0000256" key="1">
    <source>
        <dbReference type="ARBA" id="ARBA00001139"/>
    </source>
</evidence>
<evidence type="ECO:0000256" key="5">
    <source>
        <dbReference type="ARBA" id="ARBA00022532"/>
    </source>
</evidence>
<dbReference type="AlphaFoldDB" id="A0A0P9UEU2"/>
<keyword evidence="5 9" id="KW-0816">Tricarboxylic acid cycle</keyword>
<keyword evidence="7 9" id="KW-0274">FAD</keyword>
<keyword evidence="11" id="KW-1185">Reference proteome</keyword>
<comment type="similarity">
    <text evidence="4 9">Belongs to the MQO family.</text>
</comment>
<sequence length="557" mass="60776">MTGTCALDAENCEESVRRSWPGKRGHPFDPDPEHLATSLRIVCRQFGAADFGDALMAHNEAVDVVLVGAGIMSATLAVLLKELDPSLKLEVVELMDSGAAESSNPWNNAGTGHAGLCELNYTPPAADGSIDIKKAVHINTQFEVSKQFWAYLARKGTFGSARSFINPVPHLSFVQGENGISFLKTRFEAMSKHHAFSSMEYTEDKAKLAEWMPLMMPGRPADERIAATRMMNGTDVNFGALTNQLLSHLSSAPGTQIKYRSRVTNLTRNGAGWTVSVKDVNGGGTREIDAKFVFLGAGGAALPLLQLSGIEESKGFGGFPVSGQWLRCDNPEVVKHHQAKVYSQAAVGSPPMSVPHLDTRVVDGKKSLLFGPYAGFTTKFLKHGSFLDLPLSVRVANIKPMLAVARDNMDLTKYLVSEVMQSMEQRLESLRRFYPEAKAEDWRLEIAGQRVQIIKKDAKKGGVLQFGTELVSAKDGSLAALLGASPGASVTVSIMLELLERCFPEKTRTEWAAKLDEIFPAREKILETDAQLYNRVSAQNDEALELVEKSSQEQSFA</sequence>
<evidence type="ECO:0000256" key="3">
    <source>
        <dbReference type="ARBA" id="ARBA00005012"/>
    </source>
</evidence>
<evidence type="ECO:0000256" key="9">
    <source>
        <dbReference type="HAMAP-Rule" id="MF_00212"/>
    </source>
</evidence>
<dbReference type="Proteomes" id="UP000050455">
    <property type="component" value="Unassembled WGS sequence"/>
</dbReference>
<proteinExistence type="inferred from homology"/>
<dbReference type="PANTHER" id="PTHR43104:SF2">
    <property type="entry name" value="L-2-HYDROXYGLUTARATE DEHYDROGENASE, MITOCHONDRIAL"/>
    <property type="match status" value="1"/>
</dbReference>
<comment type="pathway">
    <text evidence="3 9">Carbohydrate metabolism; tricarboxylic acid cycle; oxaloacetate from (S)-malate (quinone route): step 1/1.</text>
</comment>
<dbReference type="PATRIC" id="fig|86176.4.peg.588"/>
<keyword evidence="6 9" id="KW-0285">Flavoprotein</keyword>
<gene>
    <name evidence="9" type="primary">mqo</name>
    <name evidence="10" type="ORF">ALO64_04771</name>
</gene>
<dbReference type="NCBIfam" id="NF003606">
    <property type="entry name" value="PRK05257.2-1"/>
    <property type="match status" value="1"/>
</dbReference>
<protein>
    <recommendedName>
        <fullName evidence="9">Probable malate:quinone oxidoreductase</fullName>
        <ecNumber evidence="9">1.1.5.4</ecNumber>
    </recommendedName>
    <alternativeName>
        <fullName evidence="9">MQO</fullName>
    </alternativeName>
    <alternativeName>
        <fullName evidence="9">Malate dehydrogenase [quinone]</fullName>
    </alternativeName>
</protein>
<evidence type="ECO:0000256" key="7">
    <source>
        <dbReference type="ARBA" id="ARBA00022827"/>
    </source>
</evidence>
<evidence type="ECO:0000256" key="8">
    <source>
        <dbReference type="ARBA" id="ARBA00023002"/>
    </source>
</evidence>
<evidence type="ECO:0000256" key="4">
    <source>
        <dbReference type="ARBA" id="ARBA00006389"/>
    </source>
</evidence>
<dbReference type="Pfam" id="PF06039">
    <property type="entry name" value="Mqo"/>
    <property type="match status" value="1"/>
</dbReference>
<dbReference type="UniPathway" id="UPA00223">
    <property type="reaction ID" value="UER01008"/>
</dbReference>
<evidence type="ECO:0000256" key="2">
    <source>
        <dbReference type="ARBA" id="ARBA00001974"/>
    </source>
</evidence>
<dbReference type="NCBIfam" id="NF003611">
    <property type="entry name" value="PRK05257.3-2"/>
    <property type="match status" value="1"/>
</dbReference>
<dbReference type="NCBIfam" id="NF003613">
    <property type="entry name" value="PRK05257.3-4"/>
    <property type="match status" value="1"/>
</dbReference>
<dbReference type="SUPFAM" id="SSF51905">
    <property type="entry name" value="FAD/NAD(P)-binding domain"/>
    <property type="match status" value="1"/>
</dbReference>